<feature type="domain" description="BTB" evidence="1">
    <location>
        <begin position="133"/>
        <end position="199"/>
    </location>
</feature>
<dbReference type="EMBL" id="AZBU02000008">
    <property type="protein sequence ID" value="TKR66875.1"/>
    <property type="molecule type" value="Genomic_DNA"/>
</dbReference>
<gene>
    <name evidence="2" type="ORF">L596_023107</name>
</gene>
<evidence type="ECO:0000313" key="2">
    <source>
        <dbReference type="EMBL" id="TKR66875.1"/>
    </source>
</evidence>
<dbReference type="AlphaFoldDB" id="A0A4V5ZZB8"/>
<evidence type="ECO:0000313" key="3">
    <source>
        <dbReference type="Proteomes" id="UP000298663"/>
    </source>
</evidence>
<dbReference type="Gene3D" id="3.30.710.10">
    <property type="entry name" value="Potassium Channel Kv1.1, Chain A"/>
    <property type="match status" value="1"/>
</dbReference>
<comment type="caution">
    <text evidence="2">The sequence shown here is derived from an EMBL/GenBank/DDBJ whole genome shotgun (WGS) entry which is preliminary data.</text>
</comment>
<dbReference type="SMART" id="SM00225">
    <property type="entry name" value="BTB"/>
    <property type="match status" value="1"/>
</dbReference>
<dbReference type="OrthoDB" id="6057802at2759"/>
<dbReference type="InterPro" id="IPR011333">
    <property type="entry name" value="SKP1/BTB/POZ_sf"/>
</dbReference>
<reference evidence="2 3" key="2">
    <citation type="journal article" date="2019" name="G3 (Bethesda)">
        <title>Hybrid Assembly of the Genome of the Entomopathogenic Nematode Steinernema carpocapsae Identifies the X-Chromosome.</title>
        <authorList>
            <person name="Serra L."/>
            <person name="Macchietto M."/>
            <person name="Macias-Munoz A."/>
            <person name="McGill C.J."/>
            <person name="Rodriguez I.M."/>
            <person name="Rodriguez B."/>
            <person name="Murad R."/>
            <person name="Mortazavi A."/>
        </authorList>
    </citation>
    <scope>NUCLEOTIDE SEQUENCE [LARGE SCALE GENOMIC DNA]</scope>
    <source>
        <strain evidence="2 3">ALL</strain>
    </source>
</reference>
<dbReference type="SUPFAM" id="SSF54695">
    <property type="entry name" value="POZ domain"/>
    <property type="match status" value="1"/>
</dbReference>
<protein>
    <recommendedName>
        <fullName evidence="1">BTB domain-containing protein</fullName>
    </recommendedName>
</protein>
<evidence type="ECO:0000259" key="1">
    <source>
        <dbReference type="PROSITE" id="PS50097"/>
    </source>
</evidence>
<sequence length="301" mass="35048">MVKNRACFEIAFEAENLLEDNENDDNELRTEPQTICGLNFRLCLYRSGGDISIENEIEDWNYYLVWKQSVSHLEVTLNGVPYFKSRREQTSNGYPEEPYTFEDIKKGLVEVKCDYEITRLSMFKIDEFQQGFADVKLQVKERRFFVSKLFLSAHSPAFAAMLNSESESKEQTLQLEDVDYGAFYLLLHRFYGLPLVYADIEPQIKSVLKLAYRYQFQVVLFEIEDYLLTLNDDEAKEWFGDADSCQLTRLTSKIISNMDGDELKSLYKEALQSEHRAITKAFAPETVEAMFARIMDLQSNS</sequence>
<proteinExistence type="predicted"/>
<keyword evidence="3" id="KW-1185">Reference proteome</keyword>
<dbReference type="InterPro" id="IPR000210">
    <property type="entry name" value="BTB/POZ_dom"/>
</dbReference>
<dbReference type="Pfam" id="PF00651">
    <property type="entry name" value="BTB"/>
    <property type="match status" value="1"/>
</dbReference>
<dbReference type="PANTHER" id="PTHR22743:SF165">
    <property type="entry name" value="BTB AND MATH DOMAIN CONTAINING-RELATED"/>
    <property type="match status" value="1"/>
</dbReference>
<dbReference type="CDD" id="cd18186">
    <property type="entry name" value="BTB_POZ_ZBTB_KLHL-like"/>
    <property type="match status" value="1"/>
</dbReference>
<organism evidence="2 3">
    <name type="scientific">Steinernema carpocapsae</name>
    <name type="common">Entomopathogenic nematode</name>
    <dbReference type="NCBI Taxonomy" id="34508"/>
    <lineage>
        <taxon>Eukaryota</taxon>
        <taxon>Metazoa</taxon>
        <taxon>Ecdysozoa</taxon>
        <taxon>Nematoda</taxon>
        <taxon>Chromadorea</taxon>
        <taxon>Rhabditida</taxon>
        <taxon>Tylenchina</taxon>
        <taxon>Panagrolaimomorpha</taxon>
        <taxon>Strongyloidoidea</taxon>
        <taxon>Steinernematidae</taxon>
        <taxon>Steinernema</taxon>
    </lineage>
</organism>
<reference evidence="2 3" key="1">
    <citation type="journal article" date="2015" name="Genome Biol.">
        <title>Comparative genomics of Steinernema reveals deeply conserved gene regulatory networks.</title>
        <authorList>
            <person name="Dillman A.R."/>
            <person name="Macchietto M."/>
            <person name="Porter C.F."/>
            <person name="Rogers A."/>
            <person name="Williams B."/>
            <person name="Antoshechkin I."/>
            <person name="Lee M.M."/>
            <person name="Goodwin Z."/>
            <person name="Lu X."/>
            <person name="Lewis E.E."/>
            <person name="Goodrich-Blair H."/>
            <person name="Stock S.P."/>
            <person name="Adams B.J."/>
            <person name="Sternberg P.W."/>
            <person name="Mortazavi A."/>
        </authorList>
    </citation>
    <scope>NUCLEOTIDE SEQUENCE [LARGE SCALE GENOMIC DNA]</scope>
    <source>
        <strain evidence="2 3">ALL</strain>
    </source>
</reference>
<dbReference type="PROSITE" id="PS50097">
    <property type="entry name" value="BTB"/>
    <property type="match status" value="1"/>
</dbReference>
<dbReference type="PANTHER" id="PTHR22743">
    <property type="entry name" value="MEPRIN/TRAF-LIKE MATH FAMILY-C.ELEGANS"/>
    <property type="match status" value="1"/>
</dbReference>
<dbReference type="InterPro" id="IPR052664">
    <property type="entry name" value="BTB-MATH_domain_protein"/>
</dbReference>
<name>A0A4V5ZZB8_STECR</name>
<dbReference type="Proteomes" id="UP000298663">
    <property type="component" value="Unassembled WGS sequence"/>
</dbReference>
<accession>A0A4V5ZZB8</accession>